<dbReference type="GO" id="GO:0016491">
    <property type="term" value="F:oxidoreductase activity"/>
    <property type="evidence" value="ECO:0007669"/>
    <property type="project" value="UniProtKB-KW"/>
</dbReference>
<dbReference type="SUPFAM" id="SSF57889">
    <property type="entry name" value="Cysteine-rich domain"/>
    <property type="match status" value="1"/>
</dbReference>
<feature type="region of interest" description="Disordered" evidence="6">
    <location>
        <begin position="407"/>
        <end position="438"/>
    </location>
</feature>
<feature type="compositionally biased region" description="Low complexity" evidence="6">
    <location>
        <begin position="407"/>
        <end position="418"/>
    </location>
</feature>
<evidence type="ECO:0000313" key="11">
    <source>
        <dbReference type="Proteomes" id="UP000325577"/>
    </source>
</evidence>
<name>A0A5J5C1K9_9ASTE</name>
<evidence type="ECO:0000256" key="4">
    <source>
        <dbReference type="ARBA" id="ARBA00023002"/>
    </source>
</evidence>
<dbReference type="PANTHER" id="PTHR10209">
    <property type="entry name" value="OXIDOREDUCTASE, 2OG-FE II OXYGENASE FAMILY PROTEIN"/>
    <property type="match status" value="1"/>
</dbReference>
<protein>
    <recommendedName>
        <fullName evidence="12">Fe2OG dioxygenase domain-containing protein</fullName>
    </recommendedName>
</protein>
<keyword evidence="4" id="KW-0560">Oxidoreductase</keyword>
<dbReference type="PANTHER" id="PTHR10209:SF884">
    <property type="entry name" value="1-AMINOCYCLOPROPANE-1-CARBOXYLATE OXIDASE HOMOLOG 1-LIKE"/>
    <property type="match status" value="1"/>
</dbReference>
<feature type="domain" description="DC1" evidence="7">
    <location>
        <begin position="453"/>
        <end position="499"/>
    </location>
</feature>
<dbReference type="Pfam" id="PF14226">
    <property type="entry name" value="DIOX_N"/>
    <property type="match status" value="1"/>
</dbReference>
<dbReference type="InterPro" id="IPR044861">
    <property type="entry name" value="IPNS-like_FE2OG_OXY"/>
</dbReference>
<dbReference type="GO" id="GO:0046872">
    <property type="term" value="F:metal ion binding"/>
    <property type="evidence" value="ECO:0007669"/>
    <property type="project" value="UniProtKB-KW"/>
</dbReference>
<evidence type="ECO:0000256" key="1">
    <source>
        <dbReference type="ARBA" id="ARBA00008056"/>
    </source>
</evidence>
<sequence length="537" mass="60902">MDVSVNQENLVHSVLNHDRMKELKAFDDMKAGVKGLADAGMVKIPKIFVRPPVELAEELSCRQTHIQVPVIDFTGIQRDDRRKEIVEKVRIASEKWGIFQVVNHGIPLSVLEKMIDGISLFHEQDLEVKKQFYTRDLTRKAIFNSNFDLYHSRTANWRDTLSISLQASDNLDPNELPATCREAVMDYTKDVKKLGDTLFELLSEGLGLKPDHLRTMECVNGCNIAGHYYPACPEPELTLGLSKHSDPGFLTILLQNQINGLQVLYENQWVDVLSHSRRSSSKHWGPFPDNIKFQIYKTNTPVSLLPPSLSVLNPDEVYCDVCEERVNPNGCIYYCAQSCYSAHLGCLTSASKPHIKLSYRDVDLSSAEASEQTKLEIDHQVFDDRSGLRSDPIDDAELAKLRHRFSQQQMEDQGQSSQVCDESMLQSNEGEDPQLAEPIHPKTKRNVVELEHFSHQHPLTLNNDHDKDNLASCFGCWGRISGLAYGCTQCKFFLHRWCAELPSKVQHPIHPLHSLTLLSRSPRHGFQPACDACYEPM</sequence>
<proteinExistence type="inferred from homology"/>
<keyword evidence="5" id="KW-0408">Iron</keyword>
<dbReference type="Pfam" id="PF03171">
    <property type="entry name" value="2OG-FeII_Oxy"/>
    <property type="match status" value="1"/>
</dbReference>
<dbReference type="Pfam" id="PF03107">
    <property type="entry name" value="C1_2"/>
    <property type="match status" value="1"/>
</dbReference>
<dbReference type="EMBL" id="CM018031">
    <property type="protein sequence ID" value="KAA8548786.1"/>
    <property type="molecule type" value="Genomic_DNA"/>
</dbReference>
<keyword evidence="2" id="KW-0479">Metal-binding</keyword>
<keyword evidence="3" id="KW-0677">Repeat</keyword>
<dbReference type="Gene3D" id="2.60.120.330">
    <property type="entry name" value="B-lactam Antibiotic, Isopenicillin N Synthase, Chain"/>
    <property type="match status" value="1"/>
</dbReference>
<evidence type="ECO:0000256" key="2">
    <source>
        <dbReference type="ARBA" id="ARBA00022723"/>
    </source>
</evidence>
<evidence type="ECO:0008006" key="12">
    <source>
        <dbReference type="Google" id="ProtNLM"/>
    </source>
</evidence>
<reference evidence="10 11" key="1">
    <citation type="submission" date="2019-09" db="EMBL/GenBank/DDBJ databases">
        <title>A chromosome-level genome assembly of the Chinese tupelo Nyssa sinensis.</title>
        <authorList>
            <person name="Yang X."/>
            <person name="Kang M."/>
            <person name="Yang Y."/>
            <person name="Xiong H."/>
            <person name="Wang M."/>
            <person name="Zhang Z."/>
            <person name="Wang Z."/>
            <person name="Wu H."/>
            <person name="Ma T."/>
            <person name="Liu J."/>
            <person name="Xi Z."/>
        </authorList>
    </citation>
    <scope>NUCLEOTIDE SEQUENCE [LARGE SCALE GENOMIC DNA]</scope>
    <source>
        <strain evidence="10">J267</strain>
        <tissue evidence="10">Leaf</tissue>
    </source>
</reference>
<dbReference type="InterPro" id="IPR026992">
    <property type="entry name" value="DIOX_N"/>
</dbReference>
<gene>
    <name evidence="10" type="ORF">F0562_000470</name>
</gene>
<dbReference type="InterPro" id="IPR027443">
    <property type="entry name" value="IPNS-like_sf"/>
</dbReference>
<evidence type="ECO:0000256" key="3">
    <source>
        <dbReference type="ARBA" id="ARBA00022737"/>
    </source>
</evidence>
<dbReference type="AlphaFoldDB" id="A0A5J5C1K9"/>
<keyword evidence="11" id="KW-1185">Reference proteome</keyword>
<evidence type="ECO:0000256" key="5">
    <source>
        <dbReference type="ARBA" id="ARBA00023004"/>
    </source>
</evidence>
<feature type="domain" description="Isopenicillin N synthase-like Fe(2+) 2OG dioxygenase" evidence="8">
    <location>
        <begin position="225"/>
        <end position="272"/>
    </location>
</feature>
<evidence type="ECO:0000259" key="8">
    <source>
        <dbReference type="Pfam" id="PF03171"/>
    </source>
</evidence>
<evidence type="ECO:0000313" key="10">
    <source>
        <dbReference type="EMBL" id="KAA8548786.1"/>
    </source>
</evidence>
<organism evidence="10 11">
    <name type="scientific">Nyssa sinensis</name>
    <dbReference type="NCBI Taxonomy" id="561372"/>
    <lineage>
        <taxon>Eukaryota</taxon>
        <taxon>Viridiplantae</taxon>
        <taxon>Streptophyta</taxon>
        <taxon>Embryophyta</taxon>
        <taxon>Tracheophyta</taxon>
        <taxon>Spermatophyta</taxon>
        <taxon>Magnoliopsida</taxon>
        <taxon>eudicotyledons</taxon>
        <taxon>Gunneridae</taxon>
        <taxon>Pentapetalae</taxon>
        <taxon>asterids</taxon>
        <taxon>Cornales</taxon>
        <taxon>Nyssaceae</taxon>
        <taxon>Nyssa</taxon>
    </lineage>
</organism>
<dbReference type="InterPro" id="IPR046349">
    <property type="entry name" value="C1-like_sf"/>
</dbReference>
<evidence type="ECO:0000256" key="6">
    <source>
        <dbReference type="SAM" id="MobiDB-lite"/>
    </source>
</evidence>
<dbReference type="Proteomes" id="UP000325577">
    <property type="component" value="Linkage Group LG0"/>
</dbReference>
<evidence type="ECO:0000259" key="7">
    <source>
        <dbReference type="Pfam" id="PF03107"/>
    </source>
</evidence>
<accession>A0A5J5C1K9</accession>
<dbReference type="InterPro" id="IPR004146">
    <property type="entry name" value="DC1"/>
</dbReference>
<feature type="domain" description="Non-haem dioxygenase N-terminal" evidence="9">
    <location>
        <begin position="68"/>
        <end position="177"/>
    </location>
</feature>
<comment type="similarity">
    <text evidence="1">Belongs to the iron/ascorbate-dependent oxidoreductase family.</text>
</comment>
<evidence type="ECO:0000259" key="9">
    <source>
        <dbReference type="Pfam" id="PF14226"/>
    </source>
</evidence>
<dbReference type="OrthoDB" id="288590at2759"/>
<dbReference type="SUPFAM" id="SSF51197">
    <property type="entry name" value="Clavaminate synthase-like"/>
    <property type="match status" value="1"/>
</dbReference>